<sequence length="176" mass="20271">MITQAYEKIKQLNFDKFGTIYIGYIGVPEYGCLSNEMVNSFLEDYFLKTEVIANELSDVLNELLVIDKDTSRDDILNLLRKVVNTLNIDIPKSSHKWSLVCLDLKLNGLSLDPVYGLLELSNFWIDWGQPKNSPHMIQGVNNGVDAFDYYTEENYKKMIDINYDWLKLELSKKGAS</sequence>
<name>A0A653K1K1_9GAMM</name>
<dbReference type="Pfam" id="PF10004">
    <property type="entry name" value="DUF2247"/>
    <property type="match status" value="1"/>
</dbReference>
<evidence type="ECO:0000313" key="2">
    <source>
        <dbReference type="Proteomes" id="UP000430404"/>
    </source>
</evidence>
<dbReference type="Proteomes" id="UP000430404">
    <property type="component" value="Unassembled WGS sequence"/>
</dbReference>
<gene>
    <name evidence="1" type="ORF">ACI8B_110108</name>
</gene>
<proteinExistence type="predicted"/>
<dbReference type="EMBL" id="CABWKZ010000003">
    <property type="protein sequence ID" value="VXA54043.1"/>
    <property type="molecule type" value="Genomic_DNA"/>
</dbReference>
<organism evidence="1 2">
    <name type="scientific">Acinetobacter proteolyticus</name>
    <dbReference type="NCBI Taxonomy" id="1776741"/>
    <lineage>
        <taxon>Bacteria</taxon>
        <taxon>Pseudomonadati</taxon>
        <taxon>Pseudomonadota</taxon>
        <taxon>Gammaproteobacteria</taxon>
        <taxon>Moraxellales</taxon>
        <taxon>Moraxellaceae</taxon>
        <taxon>Acinetobacter</taxon>
    </lineage>
</organism>
<reference evidence="1 2" key="1">
    <citation type="submission" date="2019-10" db="EMBL/GenBank/DDBJ databases">
        <authorList>
            <person name="Karimi E."/>
        </authorList>
    </citation>
    <scope>NUCLEOTIDE SEQUENCE [LARGE SCALE GENOMIC DNA]</scope>
    <source>
        <strain evidence="1">Acinetobacter sp. 8BE</strain>
    </source>
</reference>
<evidence type="ECO:0000313" key="1">
    <source>
        <dbReference type="EMBL" id="VXA54043.1"/>
    </source>
</evidence>
<dbReference type="AlphaFoldDB" id="A0A653K1K1"/>
<protein>
    <recommendedName>
        <fullName evidence="3">DUF2247 domain-containing protein</fullName>
    </recommendedName>
</protein>
<evidence type="ECO:0008006" key="3">
    <source>
        <dbReference type="Google" id="ProtNLM"/>
    </source>
</evidence>
<dbReference type="InterPro" id="IPR016630">
    <property type="entry name" value="UCP015278"/>
</dbReference>
<dbReference type="RefSeq" id="WP_159724578.1">
    <property type="nucleotide sequence ID" value="NZ_LR732744.1"/>
</dbReference>
<accession>A0A653K1K1</accession>